<proteinExistence type="predicted"/>
<keyword evidence="1" id="KW-0812">Transmembrane</keyword>
<reference evidence="3 4" key="1">
    <citation type="journal article" date="2024" name="Science">
        <title>Giant polyketide synthase enzymes in the biosynthesis of giant marine polyether toxins.</title>
        <authorList>
            <person name="Fallon T.R."/>
            <person name="Shende V.V."/>
            <person name="Wierzbicki I.H."/>
            <person name="Pendleton A.L."/>
            <person name="Watervoot N.F."/>
            <person name="Auber R.P."/>
            <person name="Gonzalez D.J."/>
            <person name="Wisecaver J.H."/>
            <person name="Moore B.S."/>
        </authorList>
    </citation>
    <scope>NUCLEOTIDE SEQUENCE [LARGE SCALE GENOMIC DNA]</scope>
    <source>
        <strain evidence="3 4">12B1</strain>
    </source>
</reference>
<gene>
    <name evidence="3" type="ORF">AB1Y20_016974</name>
</gene>
<feature type="transmembrane region" description="Helical" evidence="1">
    <location>
        <begin position="258"/>
        <end position="277"/>
    </location>
</feature>
<evidence type="ECO:0008006" key="5">
    <source>
        <dbReference type="Google" id="ProtNLM"/>
    </source>
</evidence>
<keyword evidence="1" id="KW-0472">Membrane</keyword>
<evidence type="ECO:0000313" key="4">
    <source>
        <dbReference type="Proteomes" id="UP001515480"/>
    </source>
</evidence>
<comment type="caution">
    <text evidence="3">The sequence shown here is derived from an EMBL/GenBank/DDBJ whole genome shotgun (WGS) entry which is preliminary data.</text>
</comment>
<keyword evidence="2" id="KW-0732">Signal</keyword>
<feature type="transmembrane region" description="Helical" evidence="1">
    <location>
        <begin position="232"/>
        <end position="252"/>
    </location>
</feature>
<dbReference type="Proteomes" id="UP001515480">
    <property type="component" value="Unassembled WGS sequence"/>
</dbReference>
<accession>A0AB34ICN0</accession>
<protein>
    <recommendedName>
        <fullName evidence="5">Derlin</fullName>
    </recommendedName>
</protein>
<evidence type="ECO:0000313" key="3">
    <source>
        <dbReference type="EMBL" id="KAL1495614.1"/>
    </source>
</evidence>
<dbReference type="EMBL" id="JBGBPQ010000032">
    <property type="protein sequence ID" value="KAL1495614.1"/>
    <property type="molecule type" value="Genomic_DNA"/>
</dbReference>
<keyword evidence="4" id="KW-1185">Reference proteome</keyword>
<keyword evidence="1" id="KW-1133">Transmembrane helix</keyword>
<evidence type="ECO:0000256" key="2">
    <source>
        <dbReference type="SAM" id="SignalP"/>
    </source>
</evidence>
<name>A0AB34ICN0_PRYPA</name>
<organism evidence="3 4">
    <name type="scientific">Prymnesium parvum</name>
    <name type="common">Toxic golden alga</name>
    <dbReference type="NCBI Taxonomy" id="97485"/>
    <lineage>
        <taxon>Eukaryota</taxon>
        <taxon>Haptista</taxon>
        <taxon>Haptophyta</taxon>
        <taxon>Prymnesiophyceae</taxon>
        <taxon>Prymnesiales</taxon>
        <taxon>Prymnesiaceae</taxon>
        <taxon>Prymnesium</taxon>
    </lineage>
</organism>
<feature type="transmembrane region" description="Helical" evidence="1">
    <location>
        <begin position="143"/>
        <end position="162"/>
    </location>
</feature>
<feature type="signal peptide" evidence="2">
    <location>
        <begin position="1"/>
        <end position="21"/>
    </location>
</feature>
<dbReference type="AlphaFoldDB" id="A0AB34ICN0"/>
<evidence type="ECO:0000256" key="1">
    <source>
        <dbReference type="SAM" id="Phobius"/>
    </source>
</evidence>
<sequence>MWREAAVVAAAALLLLSRPQASDFPAAVQRIRRKEPHAAGRLSDELPSRLDQAYGAIKSKVSFGCRSSEEPRLWACDALLLSVGCVRRTCFVGALGSWWRLPSRSAAAERWLLCAAHIAAAATRLAAPSAYFRWFQPSLRRPASVLLAAFATSGLFELVWTVTTIEGEGADLQQSRLLGRTNFLYLYIGSALASSLCSLATRSSAFGAGGLLATCCFHALAAPHARHVIFGVEMSGSTALAAQVVFACYPALNNGNAPAVLLVNLVPTLGGAVAFFAKSV</sequence>
<feature type="transmembrane region" description="Helical" evidence="1">
    <location>
        <begin position="207"/>
        <end position="225"/>
    </location>
</feature>
<feature type="chain" id="PRO_5044318923" description="Derlin" evidence="2">
    <location>
        <begin position="22"/>
        <end position="280"/>
    </location>
</feature>